<dbReference type="RefSeq" id="WP_268264065.1">
    <property type="nucleotide sequence ID" value="NZ_JALQCX010000105.1"/>
</dbReference>
<feature type="transmembrane region" description="Helical" evidence="1">
    <location>
        <begin position="6"/>
        <end position="27"/>
    </location>
</feature>
<reference evidence="2 3" key="2">
    <citation type="journal article" date="2023" name="Plant Pathol.">
        <title>Dismantling and reorganizing Pseudomonas marginalis sensu#lato.</title>
        <authorList>
            <person name="Sawada H."/>
            <person name="Fujikawa T."/>
            <person name="Satou M."/>
        </authorList>
    </citation>
    <scope>NUCLEOTIDE SEQUENCE [LARGE SCALE GENOMIC DNA]</scope>
    <source>
        <strain evidence="2 3">MAFF 302046</strain>
    </source>
</reference>
<dbReference type="EMBL" id="JALQCX010000105">
    <property type="protein sequence ID" value="MCK9818578.1"/>
    <property type="molecule type" value="Genomic_DNA"/>
</dbReference>
<comment type="caution">
    <text evidence="2">The sequence shown here is derived from an EMBL/GenBank/DDBJ whole genome shotgun (WGS) entry which is preliminary data.</text>
</comment>
<gene>
    <name evidence="2" type="ORF">M1B35_31775</name>
</gene>
<keyword evidence="3" id="KW-1185">Reference proteome</keyword>
<evidence type="ECO:0000256" key="1">
    <source>
        <dbReference type="SAM" id="Phobius"/>
    </source>
</evidence>
<keyword evidence="1" id="KW-1133">Transmembrane helix</keyword>
<keyword evidence="1" id="KW-0812">Transmembrane</keyword>
<sequence length="175" mass="19962">MNLDVLWAAILGSAGGIAGTAVILWLMRTWFAERIKQSIGHEYAIKLEEWKKSEQVRLKSEAIASLLAEWMSFPDDQRTLNKLTFEAYLWLPTDILQLLTKTLTNDPTAPNARDILWHVRKHLLDDDTLAPWQIVIFKQDSQRRAFQAKMKAMTSFKAFTAASAVGIKGFRGKRT</sequence>
<proteinExistence type="predicted"/>
<name>A0ABT0JRK9_9PSED</name>
<accession>A0ABT0JRK9</accession>
<keyword evidence="1" id="KW-0472">Membrane</keyword>
<evidence type="ECO:0000313" key="2">
    <source>
        <dbReference type="EMBL" id="MCK9818578.1"/>
    </source>
</evidence>
<reference evidence="2 3" key="1">
    <citation type="journal article" date="2022" name="Int. J. Syst. Evol. Microbiol.">
        <title>Pseudomonas aegrilactucae sp. nov. and Pseudomonas morbosilactucae sp. nov., pathogens causing bacterial rot of lettuce in Japan.</title>
        <authorList>
            <person name="Sawada H."/>
            <person name="Fujikawa T."/>
            <person name="Satou M."/>
        </authorList>
    </citation>
    <scope>NUCLEOTIDE SEQUENCE [LARGE SCALE GENOMIC DNA]</scope>
    <source>
        <strain evidence="2 3">MAFF 302046</strain>
    </source>
</reference>
<protein>
    <submittedName>
        <fullName evidence="2">Uncharacterized protein</fullName>
    </submittedName>
</protein>
<organism evidence="2 3">
    <name type="scientific">Pseudomonas morbosilactucae</name>
    <dbReference type="NCBI Taxonomy" id="2938197"/>
    <lineage>
        <taxon>Bacteria</taxon>
        <taxon>Pseudomonadati</taxon>
        <taxon>Pseudomonadota</taxon>
        <taxon>Gammaproteobacteria</taxon>
        <taxon>Pseudomonadales</taxon>
        <taxon>Pseudomonadaceae</taxon>
        <taxon>Pseudomonas</taxon>
    </lineage>
</organism>
<evidence type="ECO:0000313" key="3">
    <source>
        <dbReference type="Proteomes" id="UP001155163"/>
    </source>
</evidence>
<dbReference type="Proteomes" id="UP001155163">
    <property type="component" value="Unassembled WGS sequence"/>
</dbReference>